<dbReference type="PATRIC" id="fig|1161918.5.peg.2006"/>
<evidence type="ECO:0000313" key="2">
    <source>
        <dbReference type="Proteomes" id="UP000003759"/>
    </source>
</evidence>
<dbReference type="KEGG" id="bpw:WESB_0312"/>
<dbReference type="Proteomes" id="UP000003759">
    <property type="component" value="Chromosome"/>
</dbReference>
<dbReference type="EMBL" id="HE793032">
    <property type="protein sequence ID" value="CCG55783.1"/>
    <property type="molecule type" value="Genomic_DNA"/>
</dbReference>
<organism evidence="1 2">
    <name type="scientific">Brachyspira pilosicoli WesB</name>
    <dbReference type="NCBI Taxonomy" id="1161918"/>
    <lineage>
        <taxon>Bacteria</taxon>
        <taxon>Pseudomonadati</taxon>
        <taxon>Spirochaetota</taxon>
        <taxon>Spirochaetia</taxon>
        <taxon>Brachyspirales</taxon>
        <taxon>Brachyspiraceae</taxon>
        <taxon>Brachyspira</taxon>
    </lineage>
</organism>
<accession>K0JF39</accession>
<reference evidence="1 2" key="1">
    <citation type="journal article" date="2012" name="BMC Genomics">
        <title>Comparative genomics of Brachyspira pilosicoli strains: genome rearrangements, reductions and correlation of genetic compliment with phenotypic diversity.</title>
        <authorList>
            <person name="Mappley L.J."/>
            <person name="Black M.L."/>
            <person name="Abuoun M."/>
            <person name="Darby A.C."/>
            <person name="Woodward M.J."/>
            <person name="Parkhill J."/>
            <person name="Turner A.K."/>
            <person name="Bellgard M.I."/>
            <person name="La T."/>
            <person name="Phillips N.D."/>
            <person name="La Ragione R.M."/>
            <person name="Hampson D.J."/>
        </authorList>
    </citation>
    <scope>NUCLEOTIDE SEQUENCE [LARGE SCALE GENOMIC DNA]</scope>
    <source>
        <strain evidence="1">WesB</strain>
    </source>
</reference>
<proteinExistence type="predicted"/>
<evidence type="ECO:0000313" key="1">
    <source>
        <dbReference type="EMBL" id="CCG55783.1"/>
    </source>
</evidence>
<gene>
    <name evidence="1" type="ORF">WESB_0312</name>
</gene>
<sequence>MKKLKYGLIANRHSMPVGNFIFDEIKDVVKIRNIENKAYRKMKEIVNENKGENYLAIDLYVTGLTVALVSVIKAIQKLHKESNINIKLILKHHNHKTKNYHNQTIHFYFDEKEKKKDIQAIYSIANKKNRCY</sequence>
<dbReference type="RefSeq" id="WP_014932284.1">
    <property type="nucleotide sequence ID" value="NC_018604.1"/>
</dbReference>
<protein>
    <submittedName>
        <fullName evidence="1">Uncharacterized protein</fullName>
    </submittedName>
</protein>
<name>K0JF39_BRAPL</name>
<dbReference type="HOGENOM" id="CLU_2092095_0_0_12"/>
<dbReference type="AlphaFoldDB" id="K0JF39"/>